<proteinExistence type="predicted"/>
<evidence type="ECO:0000313" key="1">
    <source>
        <dbReference type="EMBL" id="UPK94188.1"/>
    </source>
</evidence>
<reference evidence="1" key="1">
    <citation type="submission" date="2021-11" db="EMBL/GenBank/DDBJ databases">
        <title>Fusarium solani-melongenae Genome sequencing and assembly.</title>
        <authorList>
            <person name="Xie S."/>
            <person name="Huang L."/>
            <person name="Zhang X."/>
        </authorList>
    </citation>
    <scope>NUCLEOTIDE SEQUENCE</scope>
    <source>
        <strain evidence="1">CRI 24-3</strain>
    </source>
</reference>
<dbReference type="Proteomes" id="UP000830768">
    <property type="component" value="Chromosome 4"/>
</dbReference>
<sequence>MTTRIAESQPPRPTTRRGFEIAIVCALPLEADAVDALFDIHWDDDDGPPFDKAPGDPNAYSTGAIGRHNVVLAHMPGMGNVNAAAVAANCRASFPNIKLALVVGVCGVVPFGPNGEEIVLGDVIVSDGAIQYDLGRRLPNRFVRKDTLLDSLGRPNAEIRGVLAKLKGLRSRKLLGSMMASYLDILRLEPLLGAEYPGTAKDSLFEATFRHMGDKQSCEQLGCNGKLVPRRRLETTQGNPEPTVQFGLIASGNSVMKCGEERDDIAAAEGVVAFEMEGAGVWDSFPCVVIKGACDYADSHKSKVWQRYAAATAAACMKAFLSYWVPSFPAGAAAEESGRIGRHSVHYIPFTKNKHFVGRTSTIEHLKCMLLTETGDQQVALVGLGGIGKTQVALHLAHWVKDNKPEYSVLWMPAFSMAGFEQACTELVKKLGIRWNEKQDAKVLVQQNLSSEAAGSWLLIVDNADEMLVLEGSRHQPGGILNFLPQSDAGRILFTTRSQEVAVTAAGSAVIRLREMSQEEATNFLEKSLIHKEQLQNEGFVAELLEKLTNLPLAIAQAAAYINMNQVSIAEYLRLFGNTDQDMIELLSSRFRDRTHYYSSQGAVATTWIISFNQIRKAATTAASLLSFMACVEPKAIPRSLLPRLETEQQMTQAIGTLLGYGFLNQRGDEQIFDMHSLVHLATRIWAEDQEIPGRTQHDALAHLQTVFPSDEWENRELWRQYLPHALRVLETRRGADEEGCQLGFWVGRCLLADGRTQEAVRLLEYVAAIREKTLAEDHPSRLVSQQDLAAAYYVNGQVKEAIGMLEYVVGIWETTVADDYPDRLASQNNLAEAYQANGQAEDAIGLLQHVVRIREKTVAEDHTHRLASEHTLARAYKANGQVKEAIGLLQHVVRIRENTIAEDHPSRLASQHELSGAYLANGQVKEAIELLEHVVTIRGKTLAEDHPDRLTSLQALAVAYRANGKVNEAIRQLEYVVRIWEKILAEDHPFRLASEHELAVTYQANRQVKEAIELLQHVVVIRQKILAEDHPDRLASEYELAASYQANRQGKEAVELLEHVVAVREKTLAEDRPDRLVLQQALTAAYQALSEAYQALTAEYQALIAQYAS</sequence>
<protein>
    <submittedName>
        <fullName evidence="1">Uncharacterized protein</fullName>
    </submittedName>
</protein>
<accession>A0ACD3Z252</accession>
<organism evidence="1 2">
    <name type="scientific">Fusarium solani subsp. cucurbitae</name>
    <name type="common">Neocosmosporum cucurbitae</name>
    <dbReference type="NCBI Taxonomy" id="2747967"/>
    <lineage>
        <taxon>Eukaryota</taxon>
        <taxon>Fungi</taxon>
        <taxon>Dikarya</taxon>
        <taxon>Ascomycota</taxon>
        <taxon>Pezizomycotina</taxon>
        <taxon>Sordariomycetes</taxon>
        <taxon>Hypocreomycetidae</taxon>
        <taxon>Hypocreales</taxon>
        <taxon>Nectriaceae</taxon>
        <taxon>Fusarium</taxon>
        <taxon>Fusarium solani species complex</taxon>
    </lineage>
</organism>
<name>A0ACD3Z252_FUSSC</name>
<keyword evidence="2" id="KW-1185">Reference proteome</keyword>
<gene>
    <name evidence="1" type="ORF">LCI18_005123</name>
</gene>
<dbReference type="EMBL" id="CP090033">
    <property type="protein sequence ID" value="UPK94188.1"/>
    <property type="molecule type" value="Genomic_DNA"/>
</dbReference>
<evidence type="ECO:0000313" key="2">
    <source>
        <dbReference type="Proteomes" id="UP000830768"/>
    </source>
</evidence>